<keyword evidence="10 12" id="KW-0326">Glycosidase</keyword>
<comment type="caution">
    <text evidence="16">The sequence shown here is derived from an EMBL/GenBank/DDBJ whole genome shotgun (WGS) entry which is preliminary data.</text>
</comment>
<dbReference type="PANTHER" id="PTHR10412:SF11">
    <property type="entry name" value="MANNOSYL-OLIGOSACCHARIDE GLUCOSIDASE"/>
    <property type="match status" value="1"/>
</dbReference>
<dbReference type="GO" id="GO:0004573">
    <property type="term" value="F:Glc3Man9GlcNAc2 oligosaccharide glucosidase activity"/>
    <property type="evidence" value="ECO:0007669"/>
    <property type="project" value="UniProtKB-UniRule"/>
</dbReference>
<keyword evidence="6" id="KW-0735">Signal-anchor</keyword>
<evidence type="ECO:0000256" key="9">
    <source>
        <dbReference type="ARBA" id="ARBA00023180"/>
    </source>
</evidence>
<name>A0A9P4N9Q6_9PLEO</name>
<evidence type="ECO:0000256" key="1">
    <source>
        <dbReference type="ARBA" id="ARBA00004648"/>
    </source>
</evidence>
<dbReference type="EC" id="3.2.1.106" evidence="11 12"/>
<dbReference type="Pfam" id="PF16923">
    <property type="entry name" value="Glyco_hydro_63N"/>
    <property type="match status" value="1"/>
</dbReference>
<proteinExistence type="inferred from homology"/>
<keyword evidence="17" id="KW-1185">Reference proteome</keyword>
<dbReference type="Pfam" id="PF03200">
    <property type="entry name" value="Glyco_hydro_63"/>
    <property type="match status" value="1"/>
</dbReference>
<comment type="subcellular location">
    <subcellularLocation>
        <location evidence="1 12">Endoplasmic reticulum membrane</location>
        <topology evidence="1 12">Single-pass type II membrane protein</topology>
    </subcellularLocation>
</comment>
<dbReference type="Gene3D" id="1.50.10.10">
    <property type="match status" value="1"/>
</dbReference>
<keyword evidence="4 12" id="KW-0378">Hydrolase</keyword>
<comment type="similarity">
    <text evidence="2 12">Belongs to the glycosyl hydrolase 63 family.</text>
</comment>
<evidence type="ECO:0000256" key="5">
    <source>
        <dbReference type="ARBA" id="ARBA00022824"/>
    </source>
</evidence>
<dbReference type="InterPro" id="IPR004888">
    <property type="entry name" value="Glycoside_hydrolase_63"/>
</dbReference>
<feature type="transmembrane region" description="Helical" evidence="12">
    <location>
        <begin position="806"/>
        <end position="824"/>
    </location>
</feature>
<evidence type="ECO:0000313" key="17">
    <source>
        <dbReference type="Proteomes" id="UP000800093"/>
    </source>
</evidence>
<dbReference type="Gene3D" id="2.70.98.110">
    <property type="entry name" value="Glycosyl hydrolase family 63, N-terminal domain"/>
    <property type="match status" value="1"/>
</dbReference>
<gene>
    <name evidence="16" type="ORF">CC78DRAFT_509376</name>
</gene>
<evidence type="ECO:0000313" key="16">
    <source>
        <dbReference type="EMBL" id="KAF2269219.1"/>
    </source>
</evidence>
<evidence type="ECO:0000259" key="14">
    <source>
        <dbReference type="Pfam" id="PF03200"/>
    </source>
</evidence>
<evidence type="ECO:0000256" key="4">
    <source>
        <dbReference type="ARBA" id="ARBA00022801"/>
    </source>
</evidence>
<dbReference type="InterPro" id="IPR031631">
    <property type="entry name" value="Glyco_hydro_63N"/>
</dbReference>
<sequence>MELKLEMPFLTAFVCAFLIQLTTSVASAYTLATNNASLLWGPYRPNLYLGIRPRVPESLLLGLMWGKLGEGEQNLRHTCEQNDGLAGYGWTAYDTRHGGTQTINDTRNMVDLTTEFVKLYEGQSAGNWGLRIRGTPRKDAPDDLKTSMVFYVAMEAMPGCESCQLDISVVRKGQDHEPYVESVDIHTKHPILGVGTIHIPHSKSLERQERFSYTTKHVDTAVKTMNVTGDRFWQAKQLFLDLLKNREGEENGTRKTMIPDEPGNGNVHFVQLVFQGSFEFDILYSSHAATRRMTPIELSDELERTLNSFKPQFASVFGPKVPFNRDSHIQFGQSLFSNLLGGLGYFYGDTKVDESHAPEYEETVPEFWEKAAKARQRNKPQTKGPYELLTHVPSRSVFPRGFLWDEGFHLLPVLDWDIGLALKVVQSWLALMDADGWIAREQILGSEARSKVPDEFQVQYPHIANPPTLFLIVSRYLDILSGEKKYIGHDSVYISDAEVRKRTLLELYAKLRRHYEWFRKTQFGDVETHSIPMASQGEGYRWRGRQKQYNYASGLDDFPRAEPPDISELHVDALCWVGVMAETLEKLAKATAINQDVIEYQKHYKGIAQNLEVVHWSKNRSMYCDTRIWESAHTYTCPPGYVSLFPFMTGFLGPTHPNLNATLNLIYDPEELWTPHGVRSLSPTSTRYGTGDNYWRGPIWININYMIIERLLDLATKPGPLQERCRQIYKELRRNVVETVHKSWLETGYAWEQYGPHGGHGQRTQHFTGWTALVVKIMAFPDLEPEERFSGKIESMMEEAKDHQRFSAGAVMVAFMLVVFFCVYRRRFARLWRAIRYR</sequence>
<comment type="function">
    <text evidence="12">Cleaves the distal alpha 1,2-linked glucose residue from the Glc(3)Man(9)GlcNAc(2) oligosaccharide precursor.</text>
</comment>
<organism evidence="16 17">
    <name type="scientific">Lojkania enalia</name>
    <dbReference type="NCBI Taxonomy" id="147567"/>
    <lineage>
        <taxon>Eukaryota</taxon>
        <taxon>Fungi</taxon>
        <taxon>Dikarya</taxon>
        <taxon>Ascomycota</taxon>
        <taxon>Pezizomycotina</taxon>
        <taxon>Dothideomycetes</taxon>
        <taxon>Pleosporomycetidae</taxon>
        <taxon>Pleosporales</taxon>
        <taxon>Pleosporales incertae sedis</taxon>
        <taxon>Lojkania</taxon>
    </lineage>
</organism>
<dbReference type="GO" id="GO:0006487">
    <property type="term" value="P:protein N-linked glycosylation"/>
    <property type="evidence" value="ECO:0007669"/>
    <property type="project" value="UniProtKB-UniRule"/>
</dbReference>
<feature type="domain" description="Glycosyl hydrolase family 63 N-terminal" evidence="15">
    <location>
        <begin position="37"/>
        <end position="246"/>
    </location>
</feature>
<dbReference type="InterPro" id="IPR008928">
    <property type="entry name" value="6-hairpin_glycosidase_sf"/>
</dbReference>
<evidence type="ECO:0000259" key="15">
    <source>
        <dbReference type="Pfam" id="PF16923"/>
    </source>
</evidence>
<dbReference type="InterPro" id="IPR031335">
    <property type="entry name" value="Glyco_hydro_63_C"/>
</dbReference>
<reference evidence="17" key="1">
    <citation type="journal article" date="2020" name="Stud. Mycol.">
        <title>101 Dothideomycetes genomes: A test case for predicting lifestyles and emergence of pathogens.</title>
        <authorList>
            <person name="Haridas S."/>
            <person name="Albert R."/>
            <person name="Binder M."/>
            <person name="Bloem J."/>
            <person name="LaButti K."/>
            <person name="Salamov A."/>
            <person name="Andreopoulos B."/>
            <person name="Baker S."/>
            <person name="Barry K."/>
            <person name="Bills G."/>
            <person name="Bluhm B."/>
            <person name="Cannon C."/>
            <person name="Castanera R."/>
            <person name="Culley D."/>
            <person name="Daum C."/>
            <person name="Ezra D."/>
            <person name="Gonzalez J."/>
            <person name="Henrissat B."/>
            <person name="Kuo A."/>
            <person name="Liang C."/>
            <person name="Lipzen A."/>
            <person name="Lutzoni F."/>
            <person name="Magnuson J."/>
            <person name="Mondo S."/>
            <person name="Nolan M."/>
            <person name="Ohm R."/>
            <person name="Pangilinan J."/>
            <person name="Park H.-J."/>
            <person name="Ramirez L."/>
            <person name="Alfaro M."/>
            <person name="Sun H."/>
            <person name="Tritt A."/>
            <person name="Yoshinaga Y."/>
            <person name="Zwiers L.-H."/>
            <person name="Turgeon B."/>
            <person name="Goodwin S."/>
            <person name="Spatafora J."/>
            <person name="Crous P."/>
            <person name="Grigoriev I."/>
        </authorList>
    </citation>
    <scope>NUCLEOTIDE SEQUENCE [LARGE SCALE GENOMIC DNA]</scope>
    <source>
        <strain evidence="17">CBS 304.66</strain>
    </source>
</reference>
<evidence type="ECO:0000256" key="8">
    <source>
        <dbReference type="ARBA" id="ARBA00023136"/>
    </source>
</evidence>
<keyword evidence="7 12" id="KW-1133">Transmembrane helix</keyword>
<dbReference type="GO" id="GO:0005789">
    <property type="term" value="C:endoplasmic reticulum membrane"/>
    <property type="evidence" value="ECO:0007669"/>
    <property type="project" value="UniProtKB-SubCell"/>
</dbReference>
<evidence type="ECO:0000256" key="6">
    <source>
        <dbReference type="ARBA" id="ARBA00022968"/>
    </source>
</evidence>
<evidence type="ECO:0000256" key="12">
    <source>
        <dbReference type="RuleBase" id="RU368089"/>
    </source>
</evidence>
<keyword evidence="3 12" id="KW-0812">Transmembrane</keyword>
<evidence type="ECO:0000256" key="11">
    <source>
        <dbReference type="ARBA" id="ARBA00038888"/>
    </source>
</evidence>
<feature type="domain" description="Glycosyl hydrolase family 63 C-terminal" evidence="14">
    <location>
        <begin position="296"/>
        <end position="779"/>
    </location>
</feature>
<accession>A0A9P4N9Q6</accession>
<dbReference type="GO" id="GO:0009311">
    <property type="term" value="P:oligosaccharide metabolic process"/>
    <property type="evidence" value="ECO:0007669"/>
    <property type="project" value="UniProtKB-UniRule"/>
</dbReference>
<protein>
    <recommendedName>
        <fullName evidence="11 12">Mannosyl-oligosaccharide glucosidase</fullName>
        <ecNumber evidence="11 12">3.2.1.106</ecNumber>
    </recommendedName>
    <alternativeName>
        <fullName evidence="13">Glucosidase I</fullName>
    </alternativeName>
</protein>
<dbReference type="SUPFAM" id="SSF48208">
    <property type="entry name" value="Six-hairpin glycosidases"/>
    <property type="match status" value="1"/>
</dbReference>
<dbReference type="Proteomes" id="UP000800093">
    <property type="component" value="Unassembled WGS sequence"/>
</dbReference>
<dbReference type="PANTHER" id="PTHR10412">
    <property type="entry name" value="MANNOSYL-OLIGOSACCHARIDE GLUCOSIDASE"/>
    <property type="match status" value="1"/>
</dbReference>
<comment type="pathway">
    <text evidence="13">Glycan metabolism; N-glycan degradation.</text>
</comment>
<dbReference type="OrthoDB" id="410058at2759"/>
<evidence type="ECO:0000256" key="2">
    <source>
        <dbReference type="ARBA" id="ARBA00010833"/>
    </source>
</evidence>
<evidence type="ECO:0000256" key="3">
    <source>
        <dbReference type="ARBA" id="ARBA00022692"/>
    </source>
</evidence>
<dbReference type="InterPro" id="IPR012341">
    <property type="entry name" value="6hp_glycosidase-like_sf"/>
</dbReference>
<comment type="catalytic activity">
    <reaction evidence="12">
        <text>N(4)-(alpha-D-Glc-(1-&gt;2)-alpha-D-Glc-(1-&gt;3)-alpha-D-Glc-(1-&gt;3)-alpha-D-Man-(1-&gt;2)-alpha-D-Man-(1-&gt;2)-alpha-D-Man-(1-&gt;3)-[alpha-D-Man-(1-&gt;2)-alpha-D-Man-(1-&gt;3)-[alpha-D-Man-(1-&gt;2)-alpha-D-Man-(1-&gt;6)]-alpha-D-Man-(1-&gt;6)]-beta-D-Man-(1-&gt;4)-beta-D-GlcNAc-(1-&gt;4)-beta-D-GlcNAc)-L-asparaginyl-[protein] + H2O = N(4)-(alpha-D-Glc-(1-&gt;3)-alpha-D-Glc-(1-&gt;3)-alpha-D-Man-(1-&gt;2)-alpha-D-Man-(1-&gt;2)-alpha-D-Man-(1-&gt;3)-[alpha-D-Man-(1-&gt;2)-alpha-D-Man-(1-&gt;3)-[alpha-D-Man-(1-&gt;2)-alpha-D-Man-(1-&gt;6)]-alpha-D-Man-(1-&gt;6)]-beta-D-Man-(1-&gt;4)-beta-D-GlcNAc-(1-&gt;4)-beta-D-GlcNAc)-L-asparaginyl-[protein] + beta-D-glucose</text>
        <dbReference type="Rhea" id="RHEA:55988"/>
        <dbReference type="Rhea" id="RHEA-COMP:12806"/>
        <dbReference type="Rhea" id="RHEA-COMP:14355"/>
        <dbReference type="ChEBI" id="CHEBI:15377"/>
        <dbReference type="ChEBI" id="CHEBI:15903"/>
        <dbReference type="ChEBI" id="CHEBI:59082"/>
        <dbReference type="ChEBI" id="CHEBI:132537"/>
        <dbReference type="EC" id="3.2.1.106"/>
    </reaction>
</comment>
<evidence type="ECO:0000256" key="10">
    <source>
        <dbReference type="ARBA" id="ARBA00023295"/>
    </source>
</evidence>
<evidence type="ECO:0000256" key="13">
    <source>
        <dbReference type="RuleBase" id="RU369107"/>
    </source>
</evidence>
<keyword evidence="8 12" id="KW-0472">Membrane</keyword>
<dbReference type="AlphaFoldDB" id="A0A9P4N9Q6"/>
<keyword evidence="9 13" id="KW-0325">Glycoprotein</keyword>
<dbReference type="EMBL" id="ML986583">
    <property type="protein sequence ID" value="KAF2269219.1"/>
    <property type="molecule type" value="Genomic_DNA"/>
</dbReference>
<keyword evidence="5 12" id="KW-0256">Endoplasmic reticulum</keyword>
<dbReference type="InterPro" id="IPR038518">
    <property type="entry name" value="Glyco_hydro_63N_sf"/>
</dbReference>
<evidence type="ECO:0000256" key="7">
    <source>
        <dbReference type="ARBA" id="ARBA00022989"/>
    </source>
</evidence>